<name>A0A4Q6XMK5_9SPHN</name>
<feature type="region of interest" description="Disordered" evidence="1">
    <location>
        <begin position="40"/>
        <end position="90"/>
    </location>
</feature>
<dbReference type="PANTHER" id="PTHR33678:SF2">
    <property type="match status" value="1"/>
</dbReference>
<dbReference type="EMBL" id="SGIS01000037">
    <property type="protein sequence ID" value="RZF61131.1"/>
    <property type="molecule type" value="Genomic_DNA"/>
</dbReference>
<comment type="caution">
    <text evidence="3">The sequence shown here is derived from an EMBL/GenBank/DDBJ whole genome shotgun (WGS) entry which is preliminary data.</text>
</comment>
<evidence type="ECO:0000259" key="2">
    <source>
        <dbReference type="Pfam" id="PF03050"/>
    </source>
</evidence>
<dbReference type="InterPro" id="IPR004291">
    <property type="entry name" value="Transposase_IS66_central"/>
</dbReference>
<feature type="compositionally biased region" description="Basic and acidic residues" evidence="1">
    <location>
        <begin position="73"/>
        <end position="90"/>
    </location>
</feature>
<dbReference type="Pfam" id="PF03050">
    <property type="entry name" value="DDE_Tnp_IS66"/>
    <property type="match status" value="1"/>
</dbReference>
<reference evidence="3 4" key="1">
    <citation type="submission" date="2019-02" db="EMBL/GenBank/DDBJ databases">
        <authorList>
            <person name="Li Y."/>
        </authorList>
    </citation>
    <scope>NUCLEOTIDE SEQUENCE [LARGE SCALE GENOMIC DNA]</scope>
    <source>
        <strain evidence="3 4">3-7</strain>
    </source>
</reference>
<feature type="domain" description="Transposase IS66 central" evidence="2">
    <location>
        <begin position="157"/>
        <end position="416"/>
    </location>
</feature>
<dbReference type="RefSeq" id="WP_130159721.1">
    <property type="nucleotide sequence ID" value="NZ_SGIS01000037.1"/>
</dbReference>
<proteinExistence type="predicted"/>
<keyword evidence="4" id="KW-1185">Reference proteome</keyword>
<organism evidence="3 4">
    <name type="scientific">Sphingomonas populi</name>
    <dbReference type="NCBI Taxonomy" id="2484750"/>
    <lineage>
        <taxon>Bacteria</taxon>
        <taxon>Pseudomonadati</taxon>
        <taxon>Pseudomonadota</taxon>
        <taxon>Alphaproteobacteria</taxon>
        <taxon>Sphingomonadales</taxon>
        <taxon>Sphingomonadaceae</taxon>
        <taxon>Sphingomonas</taxon>
    </lineage>
</organism>
<accession>A0A4Q6XMK5</accession>
<dbReference type="Proteomes" id="UP000292085">
    <property type="component" value="Unassembled WGS sequence"/>
</dbReference>
<dbReference type="AlphaFoldDB" id="A0A4Q6XMK5"/>
<evidence type="ECO:0000313" key="3">
    <source>
        <dbReference type="EMBL" id="RZF61131.1"/>
    </source>
</evidence>
<dbReference type="OrthoDB" id="7244131at2"/>
<protein>
    <submittedName>
        <fullName evidence="3">IS66 family transposase</fullName>
    </submittedName>
</protein>
<dbReference type="NCBIfam" id="NF033517">
    <property type="entry name" value="transpos_IS66"/>
    <property type="match status" value="1"/>
</dbReference>
<gene>
    <name evidence="3" type="ORF">EWE75_19185</name>
</gene>
<sequence length="450" mass="49808">MAPPPLHVLTEAEKNELLLAQHEMIERMAARISELEALVGRPRKTSSNSHIPPSKDGFGRGKGRRKASAGKRPPREGKSRPLADTPDKTERVMADACGHCGTDVSDGLQRCRHRYDHIDLPPIAPIVTRVELFGGRCRGCGRRYRAQAPAGMPPGTPFGPGIRSLLTYLHHSHHVSFERLSRIAAELFGLVISEGAIANIFRRMSQDMTAATKAIGDKLLSARIIASDETTTRTNGITQWQWVFISDTAVLHKIAPRRARSVAEEVLGDHQPDVWVSDRYAGQQELGKAHQVCLAHVLRDVQYAIDCGDTIFAPKIRDHLRWAIRVGKRRHQLKPSTLASYAARADTKLSQLMRAPVAHPAGKILLRQIKAWRTKFFVFLTNRDVPATNNISEREIRPSVVFRKVTNGFRSDWGAQIHAGYRSVTGTARLSGQSALGAIRDLVDGTFAVA</sequence>
<evidence type="ECO:0000313" key="4">
    <source>
        <dbReference type="Proteomes" id="UP000292085"/>
    </source>
</evidence>
<dbReference type="PANTHER" id="PTHR33678">
    <property type="entry name" value="BLL1576 PROTEIN"/>
    <property type="match status" value="1"/>
</dbReference>
<dbReference type="InterPro" id="IPR052344">
    <property type="entry name" value="Transposase-related"/>
</dbReference>
<evidence type="ECO:0000256" key="1">
    <source>
        <dbReference type="SAM" id="MobiDB-lite"/>
    </source>
</evidence>